<feature type="coiled-coil region" evidence="1">
    <location>
        <begin position="147"/>
        <end position="174"/>
    </location>
</feature>
<name>A0A1Y1JN35_PLAGO</name>
<feature type="region of interest" description="Disordered" evidence="2">
    <location>
        <begin position="105"/>
        <end position="124"/>
    </location>
</feature>
<keyword evidence="1" id="KW-0175">Coiled coil</keyword>
<organism evidence="4 5">
    <name type="scientific">Plasmodium gonderi</name>
    <dbReference type="NCBI Taxonomy" id="77519"/>
    <lineage>
        <taxon>Eukaryota</taxon>
        <taxon>Sar</taxon>
        <taxon>Alveolata</taxon>
        <taxon>Apicomplexa</taxon>
        <taxon>Aconoidasida</taxon>
        <taxon>Haemosporida</taxon>
        <taxon>Plasmodiidae</taxon>
        <taxon>Plasmodium</taxon>
        <taxon>Plasmodium (Plasmodium)</taxon>
    </lineage>
</organism>
<dbReference type="Pfam" id="PF09688">
    <property type="entry name" value="Wx5_PLAF3D7"/>
    <property type="match status" value="1"/>
</dbReference>
<comment type="caution">
    <text evidence="4">The sequence shown here is derived from an EMBL/GenBank/DDBJ whole genome shotgun (WGS) entry which is preliminary data.</text>
</comment>
<feature type="transmembrane region" description="Helical" evidence="3">
    <location>
        <begin position="54"/>
        <end position="72"/>
    </location>
</feature>
<dbReference type="RefSeq" id="XP_028546595.1">
    <property type="nucleotide sequence ID" value="XM_028690794.1"/>
</dbReference>
<dbReference type="InterPro" id="IPR006496">
    <property type="entry name" value="CHP01606_Plasmodium_spp"/>
</dbReference>
<evidence type="ECO:0000256" key="1">
    <source>
        <dbReference type="SAM" id="Coils"/>
    </source>
</evidence>
<feature type="compositionally biased region" description="Basic and acidic residues" evidence="2">
    <location>
        <begin position="105"/>
        <end position="123"/>
    </location>
</feature>
<keyword evidence="5" id="KW-1185">Reference proteome</keyword>
<dbReference type="GeneID" id="39744814"/>
<gene>
    <name evidence="4" type="ORF">PGO_000570</name>
</gene>
<dbReference type="EMBL" id="BDQF01000059">
    <property type="protein sequence ID" value="GAW84006.1"/>
    <property type="molecule type" value="Genomic_DNA"/>
</dbReference>
<evidence type="ECO:0000256" key="3">
    <source>
        <dbReference type="SAM" id="Phobius"/>
    </source>
</evidence>
<evidence type="ECO:0000313" key="4">
    <source>
        <dbReference type="EMBL" id="GAW84006.1"/>
    </source>
</evidence>
<evidence type="ECO:0000313" key="5">
    <source>
        <dbReference type="Proteomes" id="UP000195521"/>
    </source>
</evidence>
<keyword evidence="3" id="KW-0472">Membrane</keyword>
<accession>A0A1Y1JN35</accession>
<evidence type="ECO:0000256" key="2">
    <source>
        <dbReference type="SAM" id="MobiDB-lite"/>
    </source>
</evidence>
<keyword evidence="3" id="KW-1133">Transmembrane helix</keyword>
<protein>
    <submittedName>
        <fullName evidence="4">Variable surface protein</fullName>
    </submittedName>
</protein>
<dbReference type="Proteomes" id="UP000195521">
    <property type="component" value="Unassembled WGS sequence"/>
</dbReference>
<proteinExistence type="predicted"/>
<keyword evidence="3" id="KW-0812">Transmembrane</keyword>
<dbReference type="AlphaFoldDB" id="A0A1Y1JN35"/>
<reference evidence="5" key="1">
    <citation type="submission" date="2017-04" db="EMBL/GenBank/DDBJ databases">
        <title>Plasmodium gonderi genome.</title>
        <authorList>
            <person name="Arisue N."/>
            <person name="Honma H."/>
            <person name="Kawai S."/>
            <person name="Tougan T."/>
            <person name="Tanabe K."/>
            <person name="Horii T."/>
        </authorList>
    </citation>
    <scope>NUCLEOTIDE SEQUENCE [LARGE SCALE GENOMIC DNA]</scope>
    <source>
        <strain evidence="5">ATCC 30045</strain>
    </source>
</reference>
<sequence length="245" mass="28685">MPTKSVIYHSQTFRYIISNSMSKMCITKKNPIGNSLVATLISKCNCIKVNVKTLVLNVMFIFILIWKYNYYYPVDTPINIRLCKQNMPQILSKQRFQRIMAEYKKETDKKDSNSEKKNKEHNKSNIKAVQSDALHIKNLKDICTHISESLQNVVDGMEKMYNEKKNNVKSKNKDELNEQWIIFLEHIYNTIKYKLDLVDSSECKNEKNVDALSSMLRTDFDFLMDEFSDKPKIVRTTMIPKGDLS</sequence>